<comment type="similarity">
    <text evidence="1">Belongs to the pectinesterase family.</text>
</comment>
<dbReference type="InterPro" id="IPR033131">
    <property type="entry name" value="Pectinesterase_Asp_AS"/>
</dbReference>
<dbReference type="EC" id="3.1.1.11" evidence="5"/>
<comment type="catalytic activity">
    <reaction evidence="5">
        <text>[(1-&gt;4)-alpha-D-galacturonosyl methyl ester](n) + n H2O = [(1-&gt;4)-alpha-D-galacturonosyl](n) + n methanol + n H(+)</text>
        <dbReference type="Rhea" id="RHEA:22380"/>
        <dbReference type="Rhea" id="RHEA-COMP:14570"/>
        <dbReference type="Rhea" id="RHEA-COMP:14573"/>
        <dbReference type="ChEBI" id="CHEBI:15377"/>
        <dbReference type="ChEBI" id="CHEBI:15378"/>
        <dbReference type="ChEBI" id="CHEBI:17790"/>
        <dbReference type="ChEBI" id="CHEBI:140522"/>
        <dbReference type="ChEBI" id="CHEBI:140523"/>
        <dbReference type="EC" id="3.1.1.11"/>
    </reaction>
</comment>
<dbReference type="InterPro" id="IPR012334">
    <property type="entry name" value="Pectin_lyas_fold"/>
</dbReference>
<dbReference type="PANTHER" id="PTHR31321">
    <property type="entry name" value="ACYL-COA THIOESTER HYDROLASE YBHC-RELATED"/>
    <property type="match status" value="1"/>
</dbReference>
<evidence type="ECO:0000313" key="7">
    <source>
        <dbReference type="EMBL" id="EHI59250.1"/>
    </source>
</evidence>
<dbReference type="AlphaFoldDB" id="G5IGZ4"/>
<name>G5IGZ4_9FIRM</name>
<proteinExistence type="inferred from homology"/>
<dbReference type="EMBL" id="ADLN01000069">
    <property type="protein sequence ID" value="EHI59250.1"/>
    <property type="molecule type" value="Genomic_DNA"/>
</dbReference>
<feature type="domain" description="Pectinesterase catalytic" evidence="6">
    <location>
        <begin position="2"/>
        <end position="142"/>
    </location>
</feature>
<keyword evidence="3 5" id="KW-0063">Aspartyl esterase</keyword>
<dbReference type="UniPathway" id="UPA00545">
    <property type="reaction ID" value="UER00823"/>
</dbReference>
<feature type="domain" description="Pectinesterase catalytic" evidence="6">
    <location>
        <begin position="168"/>
        <end position="318"/>
    </location>
</feature>
<reference evidence="7 8" key="1">
    <citation type="submission" date="2011-08" db="EMBL/GenBank/DDBJ databases">
        <title>The Genome Sequence of Clostridium hathewayi WAL-18680.</title>
        <authorList>
            <consortium name="The Broad Institute Genome Sequencing Platform"/>
            <person name="Earl A."/>
            <person name="Ward D."/>
            <person name="Feldgarden M."/>
            <person name="Gevers D."/>
            <person name="Finegold S.M."/>
            <person name="Summanen P.H."/>
            <person name="Molitoris D.R."/>
            <person name="Song M."/>
            <person name="Daigneault M."/>
            <person name="Allen-Vercoe E."/>
            <person name="Young S.K."/>
            <person name="Zeng Q."/>
            <person name="Gargeya S."/>
            <person name="Fitzgerald M."/>
            <person name="Haas B."/>
            <person name="Abouelleil A."/>
            <person name="Alvarado L."/>
            <person name="Arachchi H.M."/>
            <person name="Berlin A."/>
            <person name="Brown A."/>
            <person name="Chapman S.B."/>
            <person name="Chen Z."/>
            <person name="Dunbar C."/>
            <person name="Freedman E."/>
            <person name="Gearin G."/>
            <person name="Gellesch M."/>
            <person name="Goldberg J."/>
            <person name="Griggs A."/>
            <person name="Gujja S."/>
            <person name="Heiman D."/>
            <person name="Howarth C."/>
            <person name="Larson L."/>
            <person name="Lui A."/>
            <person name="MacDonald P.J.P."/>
            <person name="Montmayeur A."/>
            <person name="Murphy C."/>
            <person name="Neiman D."/>
            <person name="Pearson M."/>
            <person name="Priest M."/>
            <person name="Roberts A."/>
            <person name="Saif S."/>
            <person name="Shea T."/>
            <person name="Shenoy N."/>
            <person name="Sisk P."/>
            <person name="Stolte C."/>
            <person name="Sykes S."/>
            <person name="Wortman J."/>
            <person name="Nusbaum C."/>
            <person name="Birren B."/>
        </authorList>
    </citation>
    <scope>NUCLEOTIDE SEQUENCE [LARGE SCALE GENOMIC DNA]</scope>
    <source>
        <strain evidence="7 8">WAL-18680</strain>
    </source>
</reference>
<protein>
    <recommendedName>
        <fullName evidence="5">Pectinesterase</fullName>
        <ecNumber evidence="5">3.1.1.11</ecNumber>
    </recommendedName>
</protein>
<evidence type="ECO:0000256" key="4">
    <source>
        <dbReference type="PROSITE-ProRule" id="PRU10040"/>
    </source>
</evidence>
<dbReference type="Gene3D" id="2.160.20.10">
    <property type="entry name" value="Single-stranded right-handed beta-helix, Pectin lyase-like"/>
    <property type="match status" value="1"/>
</dbReference>
<organism evidence="7 8">
    <name type="scientific">Hungatella hathewayi WAL-18680</name>
    <dbReference type="NCBI Taxonomy" id="742737"/>
    <lineage>
        <taxon>Bacteria</taxon>
        <taxon>Bacillati</taxon>
        <taxon>Bacillota</taxon>
        <taxon>Clostridia</taxon>
        <taxon>Lachnospirales</taxon>
        <taxon>Lachnospiraceae</taxon>
        <taxon>Hungatella</taxon>
    </lineage>
</organism>
<dbReference type="GO" id="GO:0009279">
    <property type="term" value="C:cell outer membrane"/>
    <property type="evidence" value="ECO:0007669"/>
    <property type="project" value="TreeGrafter"/>
</dbReference>
<dbReference type="Proteomes" id="UP000005384">
    <property type="component" value="Unassembled WGS sequence"/>
</dbReference>
<gene>
    <name evidence="7" type="ORF">HMPREF9473_02772</name>
</gene>
<dbReference type="InterPro" id="IPR011050">
    <property type="entry name" value="Pectin_lyase_fold/virulence"/>
</dbReference>
<keyword evidence="8" id="KW-1185">Reference proteome</keyword>
<dbReference type="PATRIC" id="fig|742737.3.peg.2779"/>
<dbReference type="InterPro" id="IPR000070">
    <property type="entry name" value="Pectinesterase_cat"/>
</dbReference>
<feature type="active site" evidence="4">
    <location>
        <position position="181"/>
    </location>
</feature>
<evidence type="ECO:0000256" key="2">
    <source>
        <dbReference type="ARBA" id="ARBA00022801"/>
    </source>
</evidence>
<dbReference type="PROSITE" id="PS00503">
    <property type="entry name" value="PECTINESTERASE_2"/>
    <property type="match status" value="1"/>
</dbReference>
<dbReference type="OrthoDB" id="9804686at2"/>
<dbReference type="HOGENOM" id="CLU_012243_3_1_9"/>
<dbReference type="SUPFAM" id="SSF51126">
    <property type="entry name" value="Pectin lyase-like"/>
    <property type="match status" value="1"/>
</dbReference>
<evidence type="ECO:0000256" key="3">
    <source>
        <dbReference type="ARBA" id="ARBA00023085"/>
    </source>
</evidence>
<dbReference type="GO" id="GO:0030599">
    <property type="term" value="F:pectinesterase activity"/>
    <property type="evidence" value="ECO:0007669"/>
    <property type="project" value="UniProtKB-UniRule"/>
</dbReference>
<comment type="caution">
    <text evidence="7">The sequence shown here is derived from an EMBL/GenBank/DDBJ whole genome shotgun (WGS) entry which is preliminary data.</text>
</comment>
<dbReference type="PANTHER" id="PTHR31321:SF57">
    <property type="entry name" value="PECTINESTERASE 53-RELATED"/>
    <property type="match status" value="1"/>
</dbReference>
<keyword evidence="2 5" id="KW-0378">Hydrolase</keyword>
<sequence length="325" mass="36595">MIHIAKDGSGDFTTITAALQSISSGNQDSREERTLFIHNGIYRERLTVVVPHVTMIGESREHTILTYDNYARMMMPDGMKRGTFRSYSCLIDADDFTAENLTFENKAGKGVDVGQALALYVDGDRIQFRDCRFLGGQDTLFTAPLPPKEIEPNGFVGPKQNAPRVMGRHYYKNCYIEGDIDFIFGGAVAYFEGCELFSKDVGREINSYVTAASTPEGQEYGYVMRNCRFVGNCPPHSAYLGRPWREFAKTVLIDCYIGRHICEEGWHDWGKEHAHETAFYGEYGSYGPSADLTKRPDWVKRLTVAEAECFTKEAVLGGKDGWNPF</sequence>
<evidence type="ECO:0000259" key="6">
    <source>
        <dbReference type="Pfam" id="PF01095"/>
    </source>
</evidence>
<dbReference type="Pfam" id="PF01095">
    <property type="entry name" value="Pectinesterase"/>
    <property type="match status" value="2"/>
</dbReference>
<dbReference type="GO" id="GO:0042545">
    <property type="term" value="P:cell wall modification"/>
    <property type="evidence" value="ECO:0007669"/>
    <property type="project" value="UniProtKB-UniRule"/>
</dbReference>
<dbReference type="GO" id="GO:0045490">
    <property type="term" value="P:pectin catabolic process"/>
    <property type="evidence" value="ECO:0007669"/>
    <property type="project" value="UniProtKB-UniRule"/>
</dbReference>
<comment type="pathway">
    <text evidence="5">Glycan metabolism; pectin degradation; 2-dehydro-3-deoxy-D-gluconate from pectin: step 1/5.</text>
</comment>
<evidence type="ECO:0000313" key="8">
    <source>
        <dbReference type="Proteomes" id="UP000005384"/>
    </source>
</evidence>
<accession>G5IGZ4</accession>
<evidence type="ECO:0000256" key="1">
    <source>
        <dbReference type="ARBA" id="ARBA00008891"/>
    </source>
</evidence>
<evidence type="ECO:0000256" key="5">
    <source>
        <dbReference type="RuleBase" id="RU000589"/>
    </source>
</evidence>
<dbReference type="RefSeq" id="WP_006780751.1">
    <property type="nucleotide sequence ID" value="NZ_CP040506.1"/>
</dbReference>